<dbReference type="PANTHER" id="PTHR30153:SF2">
    <property type="entry name" value="REPLICATIVE DNA HELICASE"/>
    <property type="match status" value="1"/>
</dbReference>
<dbReference type="HOGENOM" id="CLU_749906_0_0_0"/>
<dbReference type="InterPro" id="IPR007694">
    <property type="entry name" value="DNA_helicase_DnaB-like_C"/>
</dbReference>
<proteinExistence type="predicted"/>
<keyword evidence="2" id="KW-0347">Helicase</keyword>
<accession>D5EEU2</accession>
<reference evidence="2 3" key="1">
    <citation type="journal article" date="2010" name="Stand. Genomic Sci.">
        <title>Complete genome sequence of Aminobacterium colombiense type strain (ALA-1).</title>
        <authorList>
            <person name="Chertkov O."/>
            <person name="Sikorski J."/>
            <person name="Brambilla E."/>
            <person name="Lapidus A."/>
            <person name="Copeland A."/>
            <person name="Glavina Del Rio T."/>
            <person name="Nolan M."/>
            <person name="Lucas S."/>
            <person name="Tice H."/>
            <person name="Cheng J.F."/>
            <person name="Han C."/>
            <person name="Detter J.C."/>
            <person name="Bruce D."/>
            <person name="Tapia R."/>
            <person name="Goodwin L."/>
            <person name="Pitluck S."/>
            <person name="Liolios K."/>
            <person name="Ivanova N."/>
            <person name="Mavromatis K."/>
            <person name="Ovchinnikova G."/>
            <person name="Pati A."/>
            <person name="Chen A."/>
            <person name="Palaniappan K."/>
            <person name="Land M."/>
            <person name="Hauser L."/>
            <person name="Chang Y.J."/>
            <person name="Jeffries C.D."/>
            <person name="Spring S."/>
            <person name="Rohde M."/>
            <person name="Goker M."/>
            <person name="Bristow J."/>
            <person name="Eisen J.A."/>
            <person name="Markowitz V."/>
            <person name="Hugenholtz P."/>
            <person name="Kyrpides N.C."/>
            <person name="Klenk H.P."/>
        </authorList>
    </citation>
    <scope>NUCLEOTIDE SEQUENCE [LARGE SCALE GENOMIC DNA]</scope>
    <source>
        <strain evidence="3">DSM 12261 / ALA-1</strain>
    </source>
</reference>
<keyword evidence="2" id="KW-0378">Hydrolase</keyword>
<dbReference type="EMBL" id="CP001997">
    <property type="protein sequence ID" value="ADE57074.1"/>
    <property type="molecule type" value="Genomic_DNA"/>
</dbReference>
<sequence>MFEDKNVLNMLAQYNEVFKDDPATKQEMVITLLCDMGESLFQKGADPLDILPMVQEQAEHYKRLKYIDPVNPELLANRLGERLTELYSKVKPLPEGDPLRIFSRVENDVKSWNDDYTFRLGIRRLDTAFDGVYPGEMLNLAGAQGSLKTSLALHGAVNFLQGNPERRVLFFSLDMSKEETTQRLFMRELEVSTNALHGLIKVNSPRIREAREGMKKHLNRLEVVGEESGQRWTIDRLEKHVALRIPSLVVIDYLTLLKRPGQSDLEAVEEVMPRLKTLTQRLKIRTLILSQLGRASKLDQRKGATGGHAKGGGIVEELVHSEIEIQKDGLDKNGQPRLIATITKARHGTKGSFELEYIGHCMKFTGKSRRVEYATEQKQIFVANGEFGYGL</sequence>
<dbReference type="Gene3D" id="3.40.50.300">
    <property type="entry name" value="P-loop containing nucleotide triphosphate hydrolases"/>
    <property type="match status" value="1"/>
</dbReference>
<dbReference type="SUPFAM" id="SSF52540">
    <property type="entry name" value="P-loop containing nucleoside triphosphate hydrolases"/>
    <property type="match status" value="1"/>
</dbReference>
<keyword evidence="3" id="KW-1185">Reference proteome</keyword>
<gene>
    <name evidence="2" type="ordered locus">Amico_0949</name>
</gene>
<evidence type="ECO:0000259" key="1">
    <source>
        <dbReference type="PROSITE" id="PS51199"/>
    </source>
</evidence>
<evidence type="ECO:0000313" key="2">
    <source>
        <dbReference type="EMBL" id="ADE57074.1"/>
    </source>
</evidence>
<keyword evidence="2" id="KW-0067">ATP-binding</keyword>
<evidence type="ECO:0000313" key="3">
    <source>
        <dbReference type="Proteomes" id="UP000002366"/>
    </source>
</evidence>
<dbReference type="GO" id="GO:0006260">
    <property type="term" value="P:DNA replication"/>
    <property type="evidence" value="ECO:0007669"/>
    <property type="project" value="InterPro"/>
</dbReference>
<dbReference type="GO" id="GO:0005829">
    <property type="term" value="C:cytosol"/>
    <property type="evidence" value="ECO:0007669"/>
    <property type="project" value="TreeGrafter"/>
</dbReference>
<keyword evidence="2" id="KW-0547">Nucleotide-binding</keyword>
<dbReference type="Proteomes" id="UP000002366">
    <property type="component" value="Chromosome"/>
</dbReference>
<dbReference type="InterPro" id="IPR027417">
    <property type="entry name" value="P-loop_NTPase"/>
</dbReference>
<dbReference type="PROSITE" id="PS51199">
    <property type="entry name" value="SF4_HELICASE"/>
    <property type="match status" value="1"/>
</dbReference>
<dbReference type="eggNOG" id="COG0305">
    <property type="taxonomic scope" value="Bacteria"/>
</dbReference>
<dbReference type="STRING" id="572547.Amico_0949"/>
<dbReference type="KEGG" id="aco:Amico_0949"/>
<dbReference type="AlphaFoldDB" id="D5EEU2"/>
<dbReference type="GO" id="GO:0005524">
    <property type="term" value="F:ATP binding"/>
    <property type="evidence" value="ECO:0007669"/>
    <property type="project" value="InterPro"/>
</dbReference>
<dbReference type="PANTHER" id="PTHR30153">
    <property type="entry name" value="REPLICATIVE DNA HELICASE DNAB"/>
    <property type="match status" value="1"/>
</dbReference>
<protein>
    <submittedName>
        <fullName evidence="2">DnaB domain protein helicase domain protein</fullName>
    </submittedName>
</protein>
<name>D5EEU2_AMICL</name>
<feature type="domain" description="SF4 helicase" evidence="1">
    <location>
        <begin position="111"/>
        <end position="371"/>
    </location>
</feature>
<dbReference type="Pfam" id="PF03796">
    <property type="entry name" value="DnaB_C"/>
    <property type="match status" value="1"/>
</dbReference>
<organism evidence="2 3">
    <name type="scientific">Aminobacterium colombiense (strain DSM 12261 / ALA-1)</name>
    <dbReference type="NCBI Taxonomy" id="572547"/>
    <lineage>
        <taxon>Bacteria</taxon>
        <taxon>Thermotogati</taxon>
        <taxon>Synergistota</taxon>
        <taxon>Synergistia</taxon>
        <taxon>Synergistales</taxon>
        <taxon>Aminobacteriaceae</taxon>
        <taxon>Aminobacterium</taxon>
    </lineage>
</organism>
<dbReference type="GO" id="GO:0003678">
    <property type="term" value="F:DNA helicase activity"/>
    <property type="evidence" value="ECO:0007669"/>
    <property type="project" value="InterPro"/>
</dbReference>